<dbReference type="KEGG" id="bgt:106063389"/>
<keyword evidence="4" id="KW-0297">G-protein coupled receptor</keyword>
<evidence type="ECO:0000256" key="8">
    <source>
        <dbReference type="SAM" id="Phobius"/>
    </source>
</evidence>
<dbReference type="OrthoDB" id="9990906at2759"/>
<dbReference type="GO" id="GO:0005886">
    <property type="term" value="C:plasma membrane"/>
    <property type="evidence" value="ECO:0007669"/>
    <property type="project" value="TreeGrafter"/>
</dbReference>
<evidence type="ECO:0000256" key="1">
    <source>
        <dbReference type="ARBA" id="ARBA00004141"/>
    </source>
</evidence>
<reference evidence="10" key="1">
    <citation type="submission" date="2020-05" db="UniProtKB">
        <authorList>
            <consortium name="EnsemblMetazoa"/>
        </authorList>
    </citation>
    <scope>IDENTIFICATION</scope>
    <source>
        <strain evidence="10">BB02</strain>
    </source>
</reference>
<protein>
    <submittedName>
        <fullName evidence="13">FMRFamide peptide receptor frpr-18-like</fullName>
    </submittedName>
</protein>
<evidence type="ECO:0000313" key="11">
    <source>
        <dbReference type="Proteomes" id="UP000076420"/>
    </source>
</evidence>
<evidence type="ECO:0000259" key="9">
    <source>
        <dbReference type="PROSITE" id="PS50262"/>
    </source>
</evidence>
<evidence type="ECO:0000256" key="6">
    <source>
        <dbReference type="ARBA" id="ARBA00023170"/>
    </source>
</evidence>
<dbReference type="InterPro" id="IPR019427">
    <property type="entry name" value="7TM_GPCR_serpentine_rcpt_Srw"/>
</dbReference>
<dbReference type="InterPro" id="IPR000276">
    <property type="entry name" value="GPCR_Rhodpsn"/>
</dbReference>
<dbReference type="Proteomes" id="UP000076420">
    <property type="component" value="Unassembled WGS sequence"/>
</dbReference>
<organism evidence="10 11">
    <name type="scientific">Biomphalaria glabrata</name>
    <name type="common">Bloodfluke planorb</name>
    <name type="synonym">Freshwater snail</name>
    <dbReference type="NCBI Taxonomy" id="6526"/>
    <lineage>
        <taxon>Eukaryota</taxon>
        <taxon>Metazoa</taxon>
        <taxon>Spiralia</taxon>
        <taxon>Lophotrochozoa</taxon>
        <taxon>Mollusca</taxon>
        <taxon>Gastropoda</taxon>
        <taxon>Heterobranchia</taxon>
        <taxon>Euthyneura</taxon>
        <taxon>Panpulmonata</taxon>
        <taxon>Hygrophila</taxon>
        <taxon>Lymnaeoidea</taxon>
        <taxon>Planorbidae</taxon>
        <taxon>Biomphalaria</taxon>
    </lineage>
</organism>
<sequence>MNNSLASSKLKQILIIDQILIEVILTINLTILTEAIGIVGIVGNVISILNFRKQGYKDGINVTLTALAFSDLGMLITHQVILQILNPWLDESSLVMLKPQMLLFVIYVNDFFNRVSGFVTACAAFERCLCVVLPMKVKLLMTRRVATVVNISIFVALIVYVILPNSLVYVGSKYLPNFNRTFAYVYYRENREAVMNIYYLVNALFVPNLIILMLMVFTAILITKLKSNSEWRHRVSNPQSRGKNSVNYKERNAIAMLVTMSGIYIVCVIPRSALTLADGLFEEMKAGGIYFDLNKLVYSFLILFEAIHCSVTSIIYFKMSSKYREVFYQMCLWWKKR</sequence>
<dbReference type="Proteomes" id="UP001165740">
    <property type="component" value="Chromosome 13"/>
</dbReference>
<keyword evidence="6" id="KW-0675">Receptor</keyword>
<comment type="subcellular location">
    <subcellularLocation>
        <location evidence="1">Membrane</location>
        <topology evidence="1">Multi-pass membrane protein</topology>
    </subcellularLocation>
</comment>
<feature type="transmembrane region" description="Helical" evidence="8">
    <location>
        <begin position="197"/>
        <end position="222"/>
    </location>
</feature>
<evidence type="ECO:0000256" key="3">
    <source>
        <dbReference type="ARBA" id="ARBA00022989"/>
    </source>
</evidence>
<evidence type="ECO:0000313" key="13">
    <source>
        <dbReference type="RefSeq" id="XP_013077196.1"/>
    </source>
</evidence>
<evidence type="ECO:0000256" key="4">
    <source>
        <dbReference type="ARBA" id="ARBA00023040"/>
    </source>
</evidence>
<feature type="transmembrane region" description="Helical" evidence="8">
    <location>
        <begin position="253"/>
        <end position="276"/>
    </location>
</feature>
<dbReference type="GeneID" id="106063389"/>
<dbReference type="SUPFAM" id="SSF81321">
    <property type="entry name" value="Family A G protein-coupled receptor-like"/>
    <property type="match status" value="1"/>
</dbReference>
<keyword evidence="3 8" id="KW-1133">Transmembrane helix</keyword>
<gene>
    <name evidence="10" type="primary">106063389</name>
    <name evidence="13" type="synonym">LOC106063389</name>
</gene>
<dbReference type="PROSITE" id="PS50262">
    <property type="entry name" value="G_PROTEIN_RECEP_F1_2"/>
    <property type="match status" value="1"/>
</dbReference>
<name>A0A2C9KLM0_BIOGL</name>
<dbReference type="VEuPathDB" id="VectorBase:BGLB021069"/>
<keyword evidence="5 8" id="KW-0472">Membrane</keyword>
<dbReference type="PANTHER" id="PTHR24243">
    <property type="entry name" value="G-PROTEIN COUPLED RECEPTOR"/>
    <property type="match status" value="1"/>
</dbReference>
<dbReference type="VEuPathDB" id="VectorBase:BGLAX_028681"/>
<feature type="transmembrane region" description="Helical" evidence="8">
    <location>
        <begin position="61"/>
        <end position="81"/>
    </location>
</feature>
<feature type="transmembrane region" description="Helical" evidence="8">
    <location>
        <begin position="101"/>
        <end position="125"/>
    </location>
</feature>
<dbReference type="GO" id="GO:0008528">
    <property type="term" value="F:G protein-coupled peptide receptor activity"/>
    <property type="evidence" value="ECO:0007669"/>
    <property type="project" value="InterPro"/>
</dbReference>
<dbReference type="AlphaFoldDB" id="A0A2C9KLM0"/>
<dbReference type="InterPro" id="IPR017452">
    <property type="entry name" value="GPCR_Rhodpsn_7TM"/>
</dbReference>
<evidence type="ECO:0000313" key="12">
    <source>
        <dbReference type="Proteomes" id="UP001165740"/>
    </source>
</evidence>
<dbReference type="PRINTS" id="PR00237">
    <property type="entry name" value="GPCRRHODOPSN"/>
</dbReference>
<dbReference type="EnsemblMetazoa" id="BGLB021069-RA">
    <property type="protein sequence ID" value="BGLB021069-PA"/>
    <property type="gene ID" value="BGLB021069"/>
</dbReference>
<keyword evidence="2 8" id="KW-0812">Transmembrane</keyword>
<dbReference type="RefSeq" id="XP_013077196.1">
    <property type="nucleotide sequence ID" value="XM_013221742.2"/>
</dbReference>
<feature type="transmembrane region" description="Helical" evidence="8">
    <location>
        <begin position="296"/>
        <end position="317"/>
    </location>
</feature>
<reference evidence="13" key="2">
    <citation type="submission" date="2025-04" db="UniProtKB">
        <authorList>
            <consortium name="RefSeq"/>
        </authorList>
    </citation>
    <scope>IDENTIFICATION</scope>
</reference>
<dbReference type="STRING" id="6526.A0A2C9KLM0"/>
<evidence type="ECO:0000256" key="5">
    <source>
        <dbReference type="ARBA" id="ARBA00023136"/>
    </source>
</evidence>
<evidence type="ECO:0000256" key="7">
    <source>
        <dbReference type="ARBA" id="ARBA00023224"/>
    </source>
</evidence>
<evidence type="ECO:0000313" key="10">
    <source>
        <dbReference type="EnsemblMetazoa" id="BGLB021069-PA"/>
    </source>
</evidence>
<feature type="domain" description="G-protein coupled receptors family 1 profile" evidence="9">
    <location>
        <begin position="43"/>
        <end position="316"/>
    </location>
</feature>
<proteinExistence type="predicted"/>
<dbReference type="PANTHER" id="PTHR24243:SF233">
    <property type="entry name" value="THYROTROPIN-RELEASING HORMONE RECEPTOR"/>
    <property type="match status" value="1"/>
</dbReference>
<dbReference type="Pfam" id="PF10324">
    <property type="entry name" value="7TM_GPCR_Srw"/>
    <property type="match status" value="1"/>
</dbReference>
<keyword evidence="7" id="KW-0807">Transducer</keyword>
<dbReference type="Gene3D" id="1.20.1070.10">
    <property type="entry name" value="Rhodopsin 7-helix transmembrane proteins"/>
    <property type="match status" value="1"/>
</dbReference>
<keyword evidence="12" id="KW-1185">Reference proteome</keyword>
<feature type="transmembrane region" description="Helical" evidence="8">
    <location>
        <begin position="145"/>
        <end position="163"/>
    </location>
</feature>
<accession>A0A2C9KLM0</accession>
<dbReference type="OMA" id="LWENINP"/>
<feature type="transmembrane region" description="Helical" evidence="8">
    <location>
        <begin position="20"/>
        <end position="49"/>
    </location>
</feature>
<evidence type="ECO:0000256" key="2">
    <source>
        <dbReference type="ARBA" id="ARBA00022692"/>
    </source>
</evidence>